<gene>
    <name evidence="2" type="ORF">GCU69_11565</name>
</gene>
<evidence type="ECO:0000313" key="3">
    <source>
        <dbReference type="Proteomes" id="UP000621266"/>
    </source>
</evidence>
<proteinExistence type="predicted"/>
<comment type="caution">
    <text evidence="2">The sequence shown here is derived from an EMBL/GenBank/DDBJ whole genome shotgun (WGS) entry which is preliminary data.</text>
</comment>
<accession>A0ABQ7FIX1</accession>
<feature type="transmembrane region" description="Helical" evidence="1">
    <location>
        <begin position="49"/>
        <end position="70"/>
    </location>
</feature>
<organism evidence="2 3">
    <name type="scientific">Streptomyces lycii</name>
    <dbReference type="NCBI Taxonomy" id="2654337"/>
    <lineage>
        <taxon>Bacteria</taxon>
        <taxon>Bacillati</taxon>
        <taxon>Actinomycetota</taxon>
        <taxon>Actinomycetes</taxon>
        <taxon>Kitasatosporales</taxon>
        <taxon>Streptomycetaceae</taxon>
        <taxon>Streptomyces</taxon>
    </lineage>
</organism>
<keyword evidence="1" id="KW-0472">Membrane</keyword>
<keyword evidence="1" id="KW-0812">Transmembrane</keyword>
<dbReference type="RefSeq" id="WP_156205869.1">
    <property type="nucleotide sequence ID" value="NZ_WHPN01000256.1"/>
</dbReference>
<evidence type="ECO:0000256" key="1">
    <source>
        <dbReference type="SAM" id="Phobius"/>
    </source>
</evidence>
<protein>
    <recommendedName>
        <fullName evidence="4">DUF1146 domain-containing protein</fullName>
    </recommendedName>
</protein>
<dbReference type="EMBL" id="WHPN01000256">
    <property type="protein sequence ID" value="KAF4408916.1"/>
    <property type="molecule type" value="Genomic_DNA"/>
</dbReference>
<evidence type="ECO:0000313" key="2">
    <source>
        <dbReference type="EMBL" id="KAF4408916.1"/>
    </source>
</evidence>
<sequence length="79" mass="8555">MLELVILGTAASLVGLTLWKDWLSVTDLFVPDDPNATDALRLRPVMRRFVKVGGLIFATAGFTLLASSVVKLFDHILGA</sequence>
<reference evidence="2 3" key="1">
    <citation type="submission" date="2019-10" db="EMBL/GenBank/DDBJ databases">
        <title>Streptomyces tenebrisbrunneis sp.nov., an endogenous actinomycete isolated from of Lycium ruthenicum.</title>
        <authorList>
            <person name="Ma L."/>
        </authorList>
    </citation>
    <scope>NUCLEOTIDE SEQUENCE [LARGE SCALE GENOMIC DNA]</scope>
    <source>
        <strain evidence="2 3">TRM 66187</strain>
    </source>
</reference>
<name>A0ABQ7FIX1_9ACTN</name>
<keyword evidence="3" id="KW-1185">Reference proteome</keyword>
<dbReference type="Proteomes" id="UP000621266">
    <property type="component" value="Unassembled WGS sequence"/>
</dbReference>
<keyword evidence="1" id="KW-1133">Transmembrane helix</keyword>
<evidence type="ECO:0008006" key="4">
    <source>
        <dbReference type="Google" id="ProtNLM"/>
    </source>
</evidence>